<gene>
    <name evidence="1" type="ORF">NTE_01073</name>
</gene>
<accession>A0A075MNL1</accession>
<evidence type="ECO:0000313" key="2">
    <source>
        <dbReference type="Proteomes" id="UP000028194"/>
    </source>
</evidence>
<dbReference type="HOGENOM" id="CLU_3002958_0_0_2"/>
<organism evidence="1 2">
    <name type="scientific">Candidatus Nitrososphaera evergladensis SR1</name>
    <dbReference type="NCBI Taxonomy" id="1459636"/>
    <lineage>
        <taxon>Archaea</taxon>
        <taxon>Nitrososphaerota</taxon>
        <taxon>Nitrososphaeria</taxon>
        <taxon>Nitrososphaerales</taxon>
        <taxon>Nitrososphaeraceae</taxon>
        <taxon>Nitrososphaera</taxon>
    </lineage>
</organism>
<dbReference type="RefSeq" id="WP_158385112.1">
    <property type="nucleotide sequence ID" value="NZ_CP007174.1"/>
</dbReference>
<proteinExistence type="predicted"/>
<dbReference type="Proteomes" id="UP000028194">
    <property type="component" value="Chromosome"/>
</dbReference>
<dbReference type="GeneID" id="43502591"/>
<protein>
    <submittedName>
        <fullName evidence="1">Uncharacterized protein</fullName>
    </submittedName>
</protein>
<keyword evidence="2" id="KW-1185">Reference proteome</keyword>
<reference evidence="1 2" key="1">
    <citation type="journal article" date="2014" name="PLoS ONE">
        <title>Genome Sequence of Candidatus Nitrososphaera evergladensis from Group I.1b Enriched from Everglades Soil Reveals Novel Genomic Features of the Ammonia-Oxidizing Archaea.</title>
        <authorList>
            <person name="Zhalnina K.V."/>
            <person name="Dias R."/>
            <person name="Leonard M.T."/>
            <person name="Dorr de Quadros P."/>
            <person name="Camargo F.A."/>
            <person name="Drew J.C."/>
            <person name="Farmerie W.G."/>
            <person name="Daroub S.H."/>
            <person name="Triplett E.W."/>
        </authorList>
    </citation>
    <scope>NUCLEOTIDE SEQUENCE [LARGE SCALE GENOMIC DNA]</scope>
    <source>
        <strain evidence="1 2">SR1</strain>
    </source>
</reference>
<dbReference type="EMBL" id="CP007174">
    <property type="protein sequence ID" value="AIF83146.1"/>
    <property type="molecule type" value="Genomic_DNA"/>
</dbReference>
<evidence type="ECO:0000313" key="1">
    <source>
        <dbReference type="EMBL" id="AIF83146.1"/>
    </source>
</evidence>
<dbReference type="KEGG" id="nev:NTE_01073"/>
<dbReference type="AlphaFoldDB" id="A0A075MNL1"/>
<dbReference type="OrthoDB" id="373368at2157"/>
<sequence length="56" mass="6906">MRILRAITNAINKRLDRKGKYRNPEYDDSEIEGMMRYFKLSNYYDLLRLLKNMCRD</sequence>
<name>A0A075MNL1_9ARCH</name>